<feature type="non-terminal residue" evidence="1">
    <location>
        <position position="1"/>
    </location>
</feature>
<dbReference type="AlphaFoldDB" id="A0AAD5G6G8"/>
<sequence>MPQDSIEEIVVQHGTAIDSIKFQTKCSKGFHGHASSSYLTAIGVFAKPKSPAPRPTSTQEAKIKN</sequence>
<evidence type="ECO:0000313" key="1">
    <source>
        <dbReference type="EMBL" id="KAI7729341.1"/>
    </source>
</evidence>
<dbReference type="Proteomes" id="UP001206925">
    <property type="component" value="Unassembled WGS sequence"/>
</dbReference>
<dbReference type="EMBL" id="JAMZMK010011018">
    <property type="protein sequence ID" value="KAI7729341.1"/>
    <property type="molecule type" value="Genomic_DNA"/>
</dbReference>
<protein>
    <submittedName>
        <fullName evidence="1">Uncharacterized protein</fullName>
    </submittedName>
</protein>
<keyword evidence="2" id="KW-1185">Reference proteome</keyword>
<accession>A0AAD5G6G8</accession>
<reference evidence="1" key="1">
    <citation type="submission" date="2022-06" db="EMBL/GenBank/DDBJ databases">
        <title>Uncovering the hologenomic basis of an extraordinary plant invasion.</title>
        <authorList>
            <person name="Bieker V.C."/>
            <person name="Martin M.D."/>
            <person name="Gilbert T."/>
            <person name="Hodgins K."/>
            <person name="Battlay P."/>
            <person name="Petersen B."/>
            <person name="Wilson J."/>
        </authorList>
    </citation>
    <scope>NUCLEOTIDE SEQUENCE</scope>
    <source>
        <strain evidence="1">AA19_3_7</strain>
        <tissue evidence="1">Leaf</tissue>
    </source>
</reference>
<gene>
    <name evidence="1" type="ORF">M8C21_004795</name>
</gene>
<evidence type="ECO:0000313" key="2">
    <source>
        <dbReference type="Proteomes" id="UP001206925"/>
    </source>
</evidence>
<comment type="caution">
    <text evidence="1">The sequence shown here is derived from an EMBL/GenBank/DDBJ whole genome shotgun (WGS) entry which is preliminary data.</text>
</comment>
<name>A0AAD5G6G8_AMBAR</name>
<organism evidence="1 2">
    <name type="scientific">Ambrosia artemisiifolia</name>
    <name type="common">Common ragweed</name>
    <dbReference type="NCBI Taxonomy" id="4212"/>
    <lineage>
        <taxon>Eukaryota</taxon>
        <taxon>Viridiplantae</taxon>
        <taxon>Streptophyta</taxon>
        <taxon>Embryophyta</taxon>
        <taxon>Tracheophyta</taxon>
        <taxon>Spermatophyta</taxon>
        <taxon>Magnoliopsida</taxon>
        <taxon>eudicotyledons</taxon>
        <taxon>Gunneridae</taxon>
        <taxon>Pentapetalae</taxon>
        <taxon>asterids</taxon>
        <taxon>campanulids</taxon>
        <taxon>Asterales</taxon>
        <taxon>Asteraceae</taxon>
        <taxon>Asteroideae</taxon>
        <taxon>Heliantheae alliance</taxon>
        <taxon>Heliantheae</taxon>
        <taxon>Ambrosia</taxon>
    </lineage>
</organism>
<proteinExistence type="predicted"/>